<name>A0A1L9TA89_9EURO</name>
<gene>
    <name evidence="3" type="ORF">ASPSYDRAFT_408461</name>
</gene>
<reference evidence="4" key="1">
    <citation type="journal article" date="2017" name="Genome Biol.">
        <title>Comparative genomics reveals high biological diversity and specific adaptations in the industrially and medically important fungal genus Aspergillus.</title>
        <authorList>
            <person name="de Vries R.P."/>
            <person name="Riley R."/>
            <person name="Wiebenga A."/>
            <person name="Aguilar-Osorio G."/>
            <person name="Amillis S."/>
            <person name="Uchima C.A."/>
            <person name="Anderluh G."/>
            <person name="Asadollahi M."/>
            <person name="Askin M."/>
            <person name="Barry K."/>
            <person name="Battaglia E."/>
            <person name="Bayram O."/>
            <person name="Benocci T."/>
            <person name="Braus-Stromeyer S.A."/>
            <person name="Caldana C."/>
            <person name="Canovas D."/>
            <person name="Cerqueira G.C."/>
            <person name="Chen F."/>
            <person name="Chen W."/>
            <person name="Choi C."/>
            <person name="Clum A."/>
            <person name="Dos Santos R.A."/>
            <person name="Damasio A.R."/>
            <person name="Diallinas G."/>
            <person name="Emri T."/>
            <person name="Fekete E."/>
            <person name="Flipphi M."/>
            <person name="Freyberg S."/>
            <person name="Gallo A."/>
            <person name="Gournas C."/>
            <person name="Habgood R."/>
            <person name="Hainaut M."/>
            <person name="Harispe M.L."/>
            <person name="Henrissat B."/>
            <person name="Hilden K.S."/>
            <person name="Hope R."/>
            <person name="Hossain A."/>
            <person name="Karabika E."/>
            <person name="Karaffa L."/>
            <person name="Karanyi Z."/>
            <person name="Krasevec N."/>
            <person name="Kuo A."/>
            <person name="Kusch H."/>
            <person name="LaButti K."/>
            <person name="Lagendijk E.L."/>
            <person name="Lapidus A."/>
            <person name="Levasseur A."/>
            <person name="Lindquist E."/>
            <person name="Lipzen A."/>
            <person name="Logrieco A.F."/>
            <person name="MacCabe A."/>
            <person name="Maekelae M.R."/>
            <person name="Malavazi I."/>
            <person name="Melin P."/>
            <person name="Meyer V."/>
            <person name="Mielnichuk N."/>
            <person name="Miskei M."/>
            <person name="Molnar A.P."/>
            <person name="Mule G."/>
            <person name="Ngan C.Y."/>
            <person name="Orejas M."/>
            <person name="Orosz E."/>
            <person name="Ouedraogo J.P."/>
            <person name="Overkamp K.M."/>
            <person name="Park H.-S."/>
            <person name="Perrone G."/>
            <person name="Piumi F."/>
            <person name="Punt P.J."/>
            <person name="Ram A.F."/>
            <person name="Ramon A."/>
            <person name="Rauscher S."/>
            <person name="Record E."/>
            <person name="Riano-Pachon D.M."/>
            <person name="Robert V."/>
            <person name="Roehrig J."/>
            <person name="Ruller R."/>
            <person name="Salamov A."/>
            <person name="Salih N.S."/>
            <person name="Samson R.A."/>
            <person name="Sandor E."/>
            <person name="Sanguinetti M."/>
            <person name="Schuetze T."/>
            <person name="Sepcic K."/>
            <person name="Shelest E."/>
            <person name="Sherlock G."/>
            <person name="Sophianopoulou V."/>
            <person name="Squina F.M."/>
            <person name="Sun H."/>
            <person name="Susca A."/>
            <person name="Todd R.B."/>
            <person name="Tsang A."/>
            <person name="Unkles S.E."/>
            <person name="van de Wiele N."/>
            <person name="van Rossen-Uffink D."/>
            <person name="Oliveira J.V."/>
            <person name="Vesth T.C."/>
            <person name="Visser J."/>
            <person name="Yu J.-H."/>
            <person name="Zhou M."/>
            <person name="Andersen M.R."/>
            <person name="Archer D.B."/>
            <person name="Baker S.E."/>
            <person name="Benoit I."/>
            <person name="Brakhage A.A."/>
            <person name="Braus G.H."/>
            <person name="Fischer R."/>
            <person name="Frisvad J.C."/>
            <person name="Goldman G.H."/>
            <person name="Houbraken J."/>
            <person name="Oakley B."/>
            <person name="Pocsi I."/>
            <person name="Scazzocchio C."/>
            <person name="Seiboth B."/>
            <person name="vanKuyk P.A."/>
            <person name="Wortman J."/>
            <person name="Dyer P.S."/>
            <person name="Grigoriev I.V."/>
        </authorList>
    </citation>
    <scope>NUCLEOTIDE SEQUENCE [LARGE SCALE GENOMIC DNA]</scope>
    <source>
        <strain evidence="4">CBS 593.65</strain>
    </source>
</reference>
<evidence type="ECO:0000313" key="3">
    <source>
        <dbReference type="EMBL" id="OJJ56285.1"/>
    </source>
</evidence>
<proteinExistence type="predicted"/>
<dbReference type="Proteomes" id="UP000184356">
    <property type="component" value="Unassembled WGS sequence"/>
</dbReference>
<feature type="region of interest" description="Disordered" evidence="1">
    <location>
        <begin position="53"/>
        <end position="75"/>
    </location>
</feature>
<sequence length="75" mass="8361">MGQVLLGGTLCQALTVVTFFYTSSALHIPESTQCAQVFRVLCNIHNYFSYWPGRPSSPKATRPELAPQKRFSSSH</sequence>
<organism evidence="3 4">
    <name type="scientific">Aspergillus sydowii CBS 593.65</name>
    <dbReference type="NCBI Taxonomy" id="1036612"/>
    <lineage>
        <taxon>Eukaryota</taxon>
        <taxon>Fungi</taxon>
        <taxon>Dikarya</taxon>
        <taxon>Ascomycota</taxon>
        <taxon>Pezizomycotina</taxon>
        <taxon>Eurotiomycetes</taxon>
        <taxon>Eurotiomycetidae</taxon>
        <taxon>Eurotiales</taxon>
        <taxon>Aspergillaceae</taxon>
        <taxon>Aspergillus</taxon>
        <taxon>Aspergillus subgen. Nidulantes</taxon>
    </lineage>
</organism>
<protein>
    <recommendedName>
        <fullName evidence="5">Secreted protein</fullName>
    </recommendedName>
</protein>
<evidence type="ECO:0000256" key="1">
    <source>
        <dbReference type="SAM" id="MobiDB-lite"/>
    </source>
</evidence>
<evidence type="ECO:0000313" key="4">
    <source>
        <dbReference type="Proteomes" id="UP000184356"/>
    </source>
</evidence>
<dbReference type="VEuPathDB" id="FungiDB:ASPSYDRAFT_408461"/>
<evidence type="ECO:0008006" key="5">
    <source>
        <dbReference type="Google" id="ProtNLM"/>
    </source>
</evidence>
<dbReference type="EMBL" id="KV878591">
    <property type="protein sequence ID" value="OJJ56285.1"/>
    <property type="molecule type" value="Genomic_DNA"/>
</dbReference>
<feature type="signal peptide" evidence="2">
    <location>
        <begin position="1"/>
        <end position="25"/>
    </location>
</feature>
<evidence type="ECO:0000256" key="2">
    <source>
        <dbReference type="SAM" id="SignalP"/>
    </source>
</evidence>
<dbReference type="GeneID" id="63762238"/>
<dbReference type="AlphaFoldDB" id="A0A1L9TA89"/>
<feature type="chain" id="PRO_5012679660" description="Secreted protein" evidence="2">
    <location>
        <begin position="26"/>
        <end position="75"/>
    </location>
</feature>
<keyword evidence="2" id="KW-0732">Signal</keyword>
<keyword evidence="4" id="KW-1185">Reference proteome</keyword>
<dbReference type="RefSeq" id="XP_040700091.1">
    <property type="nucleotide sequence ID" value="XM_040846165.1"/>
</dbReference>
<accession>A0A1L9TA89</accession>